<evidence type="ECO:0008006" key="3">
    <source>
        <dbReference type="Google" id="ProtNLM"/>
    </source>
</evidence>
<evidence type="ECO:0000313" key="1">
    <source>
        <dbReference type="EMBL" id="MDQ0361273.1"/>
    </source>
</evidence>
<dbReference type="RefSeq" id="WP_307407858.1">
    <property type="nucleotide sequence ID" value="NZ_JAUSUR010000003.1"/>
</dbReference>
<name>A0ABU0E309_9FIRM</name>
<comment type="caution">
    <text evidence="1">The sequence shown here is derived from an EMBL/GenBank/DDBJ whole genome shotgun (WGS) entry which is preliminary data.</text>
</comment>
<sequence>MKKIGVLFICALMLFGCGSNDEKTVDVFDNENYEISVEKTDDNSMVYIQDSENKVTISALLNGNDVVFIGFYDLTVGGDDYYTVDEDDKLTEEQKLHKESYNEWLKTVGVNGQELKEYIIDYYKENK</sequence>
<dbReference type="Proteomes" id="UP001230220">
    <property type="component" value="Unassembled WGS sequence"/>
</dbReference>
<reference evidence="1 2" key="1">
    <citation type="submission" date="2023-07" db="EMBL/GenBank/DDBJ databases">
        <title>Genomic Encyclopedia of Type Strains, Phase IV (KMG-IV): sequencing the most valuable type-strain genomes for metagenomic binning, comparative biology and taxonomic classification.</title>
        <authorList>
            <person name="Goeker M."/>
        </authorList>
    </citation>
    <scope>NUCLEOTIDE SEQUENCE [LARGE SCALE GENOMIC DNA]</scope>
    <source>
        <strain evidence="1 2">DSM 16784</strain>
    </source>
</reference>
<dbReference type="EMBL" id="JAUSUR010000003">
    <property type="protein sequence ID" value="MDQ0361273.1"/>
    <property type="molecule type" value="Genomic_DNA"/>
</dbReference>
<keyword evidence="2" id="KW-1185">Reference proteome</keyword>
<evidence type="ECO:0000313" key="2">
    <source>
        <dbReference type="Proteomes" id="UP001230220"/>
    </source>
</evidence>
<gene>
    <name evidence="1" type="ORF">J2S15_002020</name>
</gene>
<dbReference type="PROSITE" id="PS51257">
    <property type="entry name" value="PROKAR_LIPOPROTEIN"/>
    <property type="match status" value="1"/>
</dbReference>
<organism evidence="1 2">
    <name type="scientific">Breznakia pachnodae</name>
    <dbReference type="NCBI Taxonomy" id="265178"/>
    <lineage>
        <taxon>Bacteria</taxon>
        <taxon>Bacillati</taxon>
        <taxon>Bacillota</taxon>
        <taxon>Erysipelotrichia</taxon>
        <taxon>Erysipelotrichales</taxon>
        <taxon>Erysipelotrichaceae</taxon>
        <taxon>Breznakia</taxon>
    </lineage>
</organism>
<proteinExistence type="predicted"/>
<protein>
    <recommendedName>
        <fullName evidence="3">DUF4825 domain-containing protein</fullName>
    </recommendedName>
</protein>
<accession>A0ABU0E309</accession>